<keyword evidence="2" id="KW-0723">Serine/threonine-protein kinase</keyword>
<accession>D3B6P7</accession>
<comment type="caution">
    <text evidence="10">The sequence shown here is derived from an EMBL/GenBank/DDBJ whole genome shotgun (WGS) entry which is preliminary data.</text>
</comment>
<evidence type="ECO:0000256" key="2">
    <source>
        <dbReference type="ARBA" id="ARBA00022527"/>
    </source>
</evidence>
<keyword evidence="3" id="KW-0808">Transferase</keyword>
<dbReference type="RefSeq" id="XP_020435134.1">
    <property type="nucleotide sequence ID" value="XM_020574720.1"/>
</dbReference>
<dbReference type="Proteomes" id="UP000001396">
    <property type="component" value="Unassembled WGS sequence"/>
</dbReference>
<dbReference type="GO" id="GO:0004674">
    <property type="term" value="F:protein serine/threonine kinase activity"/>
    <property type="evidence" value="ECO:0007669"/>
    <property type="project" value="UniProtKB-KW"/>
</dbReference>
<evidence type="ECO:0000259" key="9">
    <source>
        <dbReference type="PROSITE" id="PS50011"/>
    </source>
</evidence>
<sequence>MLHINNSKNRFGIFDNINMINHTGGTVDDSRYIVFEKVGNGSYGEVFRCQDRYTGEIVCIKDISFNSNKQLMKSLNEIEILKQLSHPFIVSYRDAYSVDQRIKIIMEYAEHYDLDRLVDYHIKSKTFLPENDIIRYFIEICSAINYMHSKGIIHRDIKLKNILVFNYSKCVKLADFGLSKILDETKNTLTFVGSIHFISPEICNGNSYGSSTDIWSLGVVLYILMARRRPFGGRNQYEIAENIKKGLYDVLPGQALSSLVEQMLNKDPSKRPTSSMIMENPFIVEFLKNDVDLANQIKQYYGMDGCLIEINPVSITKNNTNIESEKSMIEKNSIDSQSRFSSFSDQSVCQSETPINQCYKTKILKRIGINIDTKNISKPMEIELIRRHIESCDSTDSSDIENYLDLKLYKLISYNNNCMHK</sequence>
<dbReference type="InParanoid" id="D3B6P7"/>
<dbReference type="EC" id="2.7.11.1" evidence="1"/>
<evidence type="ECO:0000256" key="3">
    <source>
        <dbReference type="ARBA" id="ARBA00022679"/>
    </source>
</evidence>
<evidence type="ECO:0000256" key="1">
    <source>
        <dbReference type="ARBA" id="ARBA00012513"/>
    </source>
</evidence>
<keyword evidence="11" id="KW-1185">Reference proteome</keyword>
<dbReference type="PROSITE" id="PS00108">
    <property type="entry name" value="PROTEIN_KINASE_ST"/>
    <property type="match status" value="1"/>
</dbReference>
<dbReference type="FunFam" id="1.10.510.10:FF:000571">
    <property type="entry name" value="Maternal embryonic leucine zipper kinase"/>
    <property type="match status" value="1"/>
</dbReference>
<reference evidence="10 11" key="1">
    <citation type="journal article" date="2011" name="Genome Res.">
        <title>Phylogeny-wide analysis of social amoeba genomes highlights ancient origins for complex intercellular communication.</title>
        <authorList>
            <person name="Heidel A.J."/>
            <person name="Lawal H.M."/>
            <person name="Felder M."/>
            <person name="Schilde C."/>
            <person name="Helps N.R."/>
            <person name="Tunggal B."/>
            <person name="Rivero F."/>
            <person name="John U."/>
            <person name="Schleicher M."/>
            <person name="Eichinger L."/>
            <person name="Platzer M."/>
            <person name="Noegel A.A."/>
            <person name="Schaap P."/>
            <person name="Gloeckner G."/>
        </authorList>
    </citation>
    <scope>NUCLEOTIDE SEQUENCE [LARGE SCALE GENOMIC DNA]</scope>
    <source>
        <strain evidence="11">ATCC 26659 / Pp 5 / PN500</strain>
    </source>
</reference>
<dbReference type="STRING" id="670386.D3B6P7"/>
<proteinExistence type="predicted"/>
<evidence type="ECO:0000313" key="10">
    <source>
        <dbReference type="EMBL" id="EFA83017.1"/>
    </source>
</evidence>
<keyword evidence="6" id="KW-0067">ATP-binding</keyword>
<comment type="catalytic activity">
    <reaction evidence="7">
        <text>L-threonyl-[protein] + ATP = O-phospho-L-threonyl-[protein] + ADP + H(+)</text>
        <dbReference type="Rhea" id="RHEA:46608"/>
        <dbReference type="Rhea" id="RHEA-COMP:11060"/>
        <dbReference type="Rhea" id="RHEA-COMP:11605"/>
        <dbReference type="ChEBI" id="CHEBI:15378"/>
        <dbReference type="ChEBI" id="CHEBI:30013"/>
        <dbReference type="ChEBI" id="CHEBI:30616"/>
        <dbReference type="ChEBI" id="CHEBI:61977"/>
        <dbReference type="ChEBI" id="CHEBI:456216"/>
        <dbReference type="EC" id="2.7.11.1"/>
    </reaction>
</comment>
<dbReference type="PANTHER" id="PTHR44899:SF3">
    <property type="entry name" value="SERINE_THREONINE-PROTEIN KINASE NEK1"/>
    <property type="match status" value="1"/>
</dbReference>
<dbReference type="AlphaFoldDB" id="D3B6P7"/>
<evidence type="ECO:0000256" key="7">
    <source>
        <dbReference type="ARBA" id="ARBA00047899"/>
    </source>
</evidence>
<organism evidence="10 11">
    <name type="scientific">Heterostelium pallidum (strain ATCC 26659 / Pp 5 / PN500)</name>
    <name type="common">Cellular slime mold</name>
    <name type="synonym">Polysphondylium pallidum</name>
    <dbReference type="NCBI Taxonomy" id="670386"/>
    <lineage>
        <taxon>Eukaryota</taxon>
        <taxon>Amoebozoa</taxon>
        <taxon>Evosea</taxon>
        <taxon>Eumycetozoa</taxon>
        <taxon>Dictyostelia</taxon>
        <taxon>Acytosteliales</taxon>
        <taxon>Acytosteliaceae</taxon>
        <taxon>Heterostelium</taxon>
    </lineage>
</organism>
<dbReference type="InterPro" id="IPR051131">
    <property type="entry name" value="NEK_Ser/Thr_kinase_NIMA"/>
</dbReference>
<keyword evidence="5" id="KW-0418">Kinase</keyword>
<evidence type="ECO:0000256" key="4">
    <source>
        <dbReference type="ARBA" id="ARBA00022741"/>
    </source>
</evidence>
<dbReference type="PROSITE" id="PS50011">
    <property type="entry name" value="PROTEIN_KINASE_DOM"/>
    <property type="match status" value="1"/>
</dbReference>
<dbReference type="GeneID" id="31359286"/>
<dbReference type="EMBL" id="ADBJ01000017">
    <property type="protein sequence ID" value="EFA83017.1"/>
    <property type="molecule type" value="Genomic_DNA"/>
</dbReference>
<dbReference type="InterPro" id="IPR000719">
    <property type="entry name" value="Prot_kinase_dom"/>
</dbReference>
<evidence type="ECO:0000256" key="6">
    <source>
        <dbReference type="ARBA" id="ARBA00022840"/>
    </source>
</evidence>
<dbReference type="PANTHER" id="PTHR44899">
    <property type="entry name" value="CAMK FAMILY PROTEIN KINASE"/>
    <property type="match status" value="1"/>
</dbReference>
<dbReference type="SMART" id="SM00220">
    <property type="entry name" value="S_TKc"/>
    <property type="match status" value="1"/>
</dbReference>
<dbReference type="SUPFAM" id="SSF56112">
    <property type="entry name" value="Protein kinase-like (PK-like)"/>
    <property type="match status" value="1"/>
</dbReference>
<dbReference type="InterPro" id="IPR011009">
    <property type="entry name" value="Kinase-like_dom_sf"/>
</dbReference>
<protein>
    <recommendedName>
        <fullName evidence="1">non-specific serine/threonine protein kinase</fullName>
        <ecNumber evidence="1">2.7.11.1</ecNumber>
    </recommendedName>
</protein>
<evidence type="ECO:0000256" key="5">
    <source>
        <dbReference type="ARBA" id="ARBA00022777"/>
    </source>
</evidence>
<comment type="catalytic activity">
    <reaction evidence="8">
        <text>L-seryl-[protein] + ATP = O-phospho-L-seryl-[protein] + ADP + H(+)</text>
        <dbReference type="Rhea" id="RHEA:17989"/>
        <dbReference type="Rhea" id="RHEA-COMP:9863"/>
        <dbReference type="Rhea" id="RHEA-COMP:11604"/>
        <dbReference type="ChEBI" id="CHEBI:15378"/>
        <dbReference type="ChEBI" id="CHEBI:29999"/>
        <dbReference type="ChEBI" id="CHEBI:30616"/>
        <dbReference type="ChEBI" id="CHEBI:83421"/>
        <dbReference type="ChEBI" id="CHEBI:456216"/>
        <dbReference type="EC" id="2.7.11.1"/>
    </reaction>
</comment>
<dbReference type="Gene3D" id="1.10.510.10">
    <property type="entry name" value="Transferase(Phosphotransferase) domain 1"/>
    <property type="match status" value="1"/>
</dbReference>
<evidence type="ECO:0000256" key="8">
    <source>
        <dbReference type="ARBA" id="ARBA00048679"/>
    </source>
</evidence>
<dbReference type="InterPro" id="IPR008271">
    <property type="entry name" value="Ser/Thr_kinase_AS"/>
</dbReference>
<dbReference type="OMA" id="INMINHT"/>
<feature type="domain" description="Protein kinase" evidence="9">
    <location>
        <begin position="32"/>
        <end position="283"/>
    </location>
</feature>
<name>D3B6P7_HETP5</name>
<gene>
    <name evidence="10" type="ORF">PPL_03799</name>
</gene>
<dbReference type="GO" id="GO:0005524">
    <property type="term" value="F:ATP binding"/>
    <property type="evidence" value="ECO:0007669"/>
    <property type="project" value="UniProtKB-KW"/>
</dbReference>
<keyword evidence="4" id="KW-0547">Nucleotide-binding</keyword>
<evidence type="ECO:0000313" key="11">
    <source>
        <dbReference type="Proteomes" id="UP000001396"/>
    </source>
</evidence>
<dbReference type="Pfam" id="PF00069">
    <property type="entry name" value="Pkinase"/>
    <property type="match status" value="1"/>
</dbReference>